<dbReference type="Pfam" id="PF08757">
    <property type="entry name" value="CotH"/>
    <property type="match status" value="1"/>
</dbReference>
<evidence type="ECO:0000313" key="3">
    <source>
        <dbReference type="Proteomes" id="UP000215828"/>
    </source>
</evidence>
<evidence type="ECO:0000313" key="4">
    <source>
        <dbReference type="Proteomes" id="UP000216316"/>
    </source>
</evidence>
<protein>
    <submittedName>
        <fullName evidence="2">Uncharacterized protein</fullName>
    </submittedName>
</protein>
<dbReference type="Proteomes" id="UP000216316">
    <property type="component" value="Unassembled WGS sequence"/>
</dbReference>
<dbReference type="EMBL" id="NGNV01000044">
    <property type="protein sequence ID" value="OYR87326.1"/>
    <property type="molecule type" value="Genomic_DNA"/>
</dbReference>
<reference evidence="3 4" key="3">
    <citation type="submission" date="2017-09" db="EMBL/GenBank/DDBJ databases">
        <title>Tripartite evolution among Lactobacillus johnsonii, Lactobacillus taiwanensis, Lactobacillus reuteri and their rodent host.</title>
        <authorList>
            <person name="Wang T."/>
            <person name="Knowles S."/>
            <person name="Cheng C."/>
        </authorList>
    </citation>
    <scope>NUCLEOTIDE SEQUENCE [LARGE SCALE GENOMIC DNA]</scope>
    <source>
        <strain evidence="2 3">609q</strain>
        <strain evidence="1 4">609u</strain>
    </source>
</reference>
<comment type="caution">
    <text evidence="2">The sequence shown here is derived from an EMBL/GenBank/DDBJ whole genome shotgun (WGS) entry which is preliminary data.</text>
</comment>
<dbReference type="EMBL" id="NGNX01000033">
    <property type="protein sequence ID" value="OYR90947.1"/>
    <property type="molecule type" value="Genomic_DNA"/>
</dbReference>
<name>A0A256LEF8_9LACO</name>
<accession>A0A256LEF8</accession>
<dbReference type="RefSeq" id="WP_094496312.1">
    <property type="nucleotide sequence ID" value="NZ_NGNV01000044.1"/>
</dbReference>
<reference evidence="2 3" key="1">
    <citation type="submission" date="2017-04" db="EMBL/GenBank/DDBJ databases">
        <authorList>
            <person name="Afonso C.L."/>
            <person name="Miller P.J."/>
            <person name="Scott M.A."/>
            <person name="Spackman E."/>
            <person name="Goraichik I."/>
            <person name="Dimitrov K.M."/>
            <person name="Suarez D.L."/>
            <person name="Swayne D.E."/>
        </authorList>
    </citation>
    <scope>NUCLEOTIDE SEQUENCE [LARGE SCALE GENOMIC DNA]</scope>
    <source>
        <strain evidence="2 3">609q</strain>
    </source>
</reference>
<gene>
    <name evidence="1" type="ORF">CBF53_07700</name>
    <name evidence="2" type="ORF">CBF70_07145</name>
</gene>
<organism evidence="2 3">
    <name type="scientific">Lactobacillus taiwanensis</name>
    <dbReference type="NCBI Taxonomy" id="508451"/>
    <lineage>
        <taxon>Bacteria</taxon>
        <taxon>Bacillati</taxon>
        <taxon>Bacillota</taxon>
        <taxon>Bacilli</taxon>
        <taxon>Lactobacillales</taxon>
        <taxon>Lactobacillaceae</taxon>
        <taxon>Lactobacillus</taxon>
    </lineage>
</organism>
<dbReference type="InterPro" id="IPR014867">
    <property type="entry name" value="Spore_coat_CotH_CotH2/3/7"/>
</dbReference>
<sequence length="1217" mass="137370">MDTINLVNNGKPYFFRLDIAKESGQIARFTDWIKSRVSDNGKKVPIQWYDQGTVMNVHGFYPFIEGGVGKWIKDDDTGELVPSTDVVYRTWQGTPADTSDNGIAYYTLEDQFFIKQGEFVGTFGLRDDNGNNLTSVNLVFSILGNDLRLTQAKDYYIKDLENLKRKFENDGNQAVKDFNTKIEAGTEIDRQALDALRASIQANRDGQASITEQQAAITSQIKTQNIITKPEYDNDIKTISNAINNRLSQMKTAPVGVKSLADLTNTYPNGADGTFVTADTQHLYVWLDNQWTDLGTYQAATLDKDVQETLGALKAVTLKDNLIKNGGFGYDNPAPAYSAGTAVLGTFKFLGRNWLTVSTPNPAAYQGVRWKIDNPFNTLGSTYPLHLEFNIATQDRMNLILNLVGYDSSDNRIGGDSGGLCVDTFSTQSWRFYHKNYKIRIPDSMIGANYFVLEILQIETKTISQIRLTGIQMNVIFDTNDNKLNNNLLANAIDIGVSTHSDTQSGKLRFADKDWIQISDPNIRGFNGLSFAFNNPYKDYQILYPLHFETTLMSAETAQYNIVLYGIDANGTRIGGDSGGTIIKSLIAQSWLSTKVSENFFIDSSLLNATQLVIQIVQPTTKALSTLRVSDIVAKPISYHLSTKDILDNSNIELNGLQNITSNTNDSTISAYKYLNETWIKIVSQGSAWAGVQFNITGHTQYFDTPVKLSLDCLSEEALNLQLDLAYYDVNGKQLGLQAIKQGWQLPASKLVSYNISFNLDPQYRNADRYVLQICTPDNKAIKNLNLKNVSLINVAPAKRTESTWDLDVLEKMYGLPVVKINGDLSNMNHDNAKKIVYEYKNRDSFLSGYGTLKWQGDSSALFDKKGYRLKTLQADYKSKDKIRVLPSWDKHSKFNLKAYYTDGLLARDPIAANIGARIWSERNDLPTDLVNEDNFGFIDGFPITLIINDTYEGVYWFNLPRPDFDYTKYAIIGSEYTSATNFEKLPEGGVKLDGSDFESLNPEDKPSDGEKKAVNDLIDWVVKANDATFKADLEKHFNKNSLIDYLVFTNIVGDRDAYGKNQILMTWDGKVWYYQAYDLDCIYNANWMGGKTFDTPSYNPSNPTNPTFGDNSRLFRLLSKIFYDEICERYTQVRQWCTPGYVLNLFKNATEKIGIANYQREWAKWNDPSRDTEDFKQLKRAVYDHFKLADQTYLKKPSTKAQAEQLKAQIETLKKG</sequence>
<reference evidence="1 4" key="2">
    <citation type="submission" date="2017-05" db="EMBL/GenBank/DDBJ databases">
        <authorList>
            <person name="Lin X.B."/>
            <person name="Stothard P."/>
            <person name="Tasseva G."/>
            <person name="Walter J."/>
        </authorList>
    </citation>
    <scope>NUCLEOTIDE SEQUENCE [LARGE SCALE GENOMIC DNA]</scope>
    <source>
        <strain evidence="1 4">609u</strain>
    </source>
</reference>
<evidence type="ECO:0000313" key="1">
    <source>
        <dbReference type="EMBL" id="OYR87326.1"/>
    </source>
</evidence>
<evidence type="ECO:0000313" key="2">
    <source>
        <dbReference type="EMBL" id="OYR90947.1"/>
    </source>
</evidence>
<dbReference type="AlphaFoldDB" id="A0A256LEF8"/>
<keyword evidence="4" id="KW-1185">Reference proteome</keyword>
<proteinExistence type="predicted"/>
<dbReference type="Proteomes" id="UP000215828">
    <property type="component" value="Unassembled WGS sequence"/>
</dbReference>